<evidence type="ECO:0000313" key="3">
    <source>
        <dbReference type="Proteomes" id="UP000261731"/>
    </source>
</evidence>
<dbReference type="KEGG" id="vg:70080388"/>
<protein>
    <submittedName>
        <fullName evidence="2">Portal protein</fullName>
    </submittedName>
</protein>
<dbReference type="Pfam" id="PF05133">
    <property type="entry name" value="SPP1_portal"/>
    <property type="match status" value="1"/>
</dbReference>
<dbReference type="InterPro" id="IPR021145">
    <property type="entry name" value="Portal_protein_SPP1_Gp6-like"/>
</dbReference>
<feature type="compositionally biased region" description="Acidic residues" evidence="1">
    <location>
        <begin position="474"/>
        <end position="485"/>
    </location>
</feature>
<name>A0A385E0N6_9CAUD</name>
<dbReference type="Proteomes" id="UP000261731">
    <property type="component" value="Segment"/>
</dbReference>
<gene>
    <name evidence="2" type="primary">13</name>
    <name evidence="2" type="ORF">SEA_NEVILLE_13</name>
</gene>
<accession>A0A385E0N6</accession>
<reference evidence="2 3" key="1">
    <citation type="submission" date="2018-07" db="EMBL/GenBank/DDBJ databases">
        <authorList>
            <person name="Bragdon E."/>
            <person name="Orellana H."/>
            <person name="Sterchele H."/>
            <person name="Molloy S.D."/>
            <person name="Garlena R.A."/>
            <person name="Russell D.A."/>
            <person name="Pope W.H."/>
            <person name="Jacobs-Sera D."/>
            <person name="Hatfull G.F."/>
        </authorList>
    </citation>
    <scope>NUCLEOTIDE SEQUENCE [LARGE SCALE GENOMIC DNA]</scope>
</reference>
<evidence type="ECO:0000256" key="1">
    <source>
        <dbReference type="SAM" id="MobiDB-lite"/>
    </source>
</evidence>
<evidence type="ECO:0000313" key="2">
    <source>
        <dbReference type="EMBL" id="AXQ64385.1"/>
    </source>
</evidence>
<dbReference type="GeneID" id="70080388"/>
<keyword evidence="3" id="KW-1185">Reference proteome</keyword>
<proteinExistence type="predicted"/>
<dbReference type="RefSeq" id="YP_010245869.1">
    <property type="nucleotide sequence ID" value="NC_060131.1"/>
</dbReference>
<sequence length="499" mass="55685">MNQRITYQDWRQPEQLQLLGEYDDQLTDPKEIVKKAESLWRDHEVERDRLAKIDQWYKGEQEPHNVRGATPELQELLALSRTPWLGLVVTTIAQAMYVDGYRSPVTGDDVPGPWRIWNDNGMHKHQIAIHRAALGYGYAYALVENGVSSITGEPTARIKGMSPKRLFAVYDDPAVDDWPVYALRVDRAENERKLFTFYDSMFAHSLTLHEGKWTIHSTVPHGASVVPVVRYTNALDLDGNAPGEVEPFIVVAARVDKSSFDRLLTQHYNSWKKFYVSGMTDITDAEEARLAKMRIRQDDVIVAESVETKFGTIDETDLNGFINVINADVEHLAAVSQLPSHLLTGKLVNLSSDALSAARAPLTQKVYERQVSFGASHAQLLRLASAMSGDLSGASDVLARVSWQDMEIRSLAQAADALGKMAVQLGIPRIALWRMLPGVTQDDIDEWKEHLLDDDPTAVYLRELNATGSQQKDDGDDQTDSEENGTVDPEKNSGSTSGD</sequence>
<feature type="region of interest" description="Disordered" evidence="1">
    <location>
        <begin position="464"/>
        <end position="499"/>
    </location>
</feature>
<organism evidence="2 3">
    <name type="scientific">Gordonia phage Neville</name>
    <dbReference type="NCBI Taxonomy" id="2301693"/>
    <lineage>
        <taxon>Viruses</taxon>
        <taxon>Duplodnaviria</taxon>
        <taxon>Heunggongvirae</taxon>
        <taxon>Uroviricota</taxon>
        <taxon>Caudoviricetes</taxon>
        <taxon>Deeyouvirinae</taxon>
        <taxon>Nevillevirus</taxon>
        <taxon>Nevillevirus neville</taxon>
    </lineage>
</organism>
<dbReference type="EMBL" id="MH651182">
    <property type="protein sequence ID" value="AXQ64385.1"/>
    <property type="molecule type" value="Genomic_DNA"/>
</dbReference>